<feature type="region of interest" description="Disordered" evidence="2">
    <location>
        <begin position="1"/>
        <end position="24"/>
    </location>
</feature>
<dbReference type="Proteomes" id="UP000015241">
    <property type="component" value="Unassembled WGS sequence"/>
</dbReference>
<dbReference type="eggNOG" id="ENOG502SRFY">
    <property type="taxonomic scope" value="Eukaryota"/>
</dbReference>
<keyword evidence="1" id="KW-0175">Coiled coil</keyword>
<feature type="coiled-coil region" evidence="1">
    <location>
        <begin position="67"/>
        <end position="103"/>
    </location>
</feature>
<dbReference type="EMBL" id="KE504128">
    <property type="protein sequence ID" value="EPT04065.1"/>
    <property type="molecule type" value="Genomic_DNA"/>
</dbReference>
<gene>
    <name evidence="3" type="ORF">FOMPIDRAFT_87541</name>
</gene>
<evidence type="ECO:0000313" key="3">
    <source>
        <dbReference type="EMBL" id="EPT04065.1"/>
    </source>
</evidence>
<evidence type="ECO:0000256" key="2">
    <source>
        <dbReference type="SAM" id="MobiDB-lite"/>
    </source>
</evidence>
<protein>
    <submittedName>
        <fullName evidence="3">Uncharacterized protein</fullName>
    </submittedName>
</protein>
<name>S8G155_FOMSC</name>
<dbReference type="InParanoid" id="S8G155"/>
<proteinExistence type="predicted"/>
<evidence type="ECO:0000313" key="4">
    <source>
        <dbReference type="Proteomes" id="UP000015241"/>
    </source>
</evidence>
<organism evidence="3 4">
    <name type="scientific">Fomitopsis schrenkii</name>
    <name type="common">Brown rot fungus</name>
    <dbReference type="NCBI Taxonomy" id="2126942"/>
    <lineage>
        <taxon>Eukaryota</taxon>
        <taxon>Fungi</taxon>
        <taxon>Dikarya</taxon>
        <taxon>Basidiomycota</taxon>
        <taxon>Agaricomycotina</taxon>
        <taxon>Agaricomycetes</taxon>
        <taxon>Polyporales</taxon>
        <taxon>Fomitopsis</taxon>
    </lineage>
</organism>
<accession>S8G155</accession>
<dbReference type="OrthoDB" id="2796129at2759"/>
<evidence type="ECO:0000256" key="1">
    <source>
        <dbReference type="SAM" id="Coils"/>
    </source>
</evidence>
<reference evidence="3 4" key="1">
    <citation type="journal article" date="2012" name="Science">
        <title>The Paleozoic origin of enzymatic lignin decomposition reconstructed from 31 fungal genomes.</title>
        <authorList>
            <person name="Floudas D."/>
            <person name="Binder M."/>
            <person name="Riley R."/>
            <person name="Barry K."/>
            <person name="Blanchette R.A."/>
            <person name="Henrissat B."/>
            <person name="Martinez A.T."/>
            <person name="Otillar R."/>
            <person name="Spatafora J.W."/>
            <person name="Yadav J.S."/>
            <person name="Aerts A."/>
            <person name="Benoit I."/>
            <person name="Boyd A."/>
            <person name="Carlson A."/>
            <person name="Copeland A."/>
            <person name="Coutinho P.M."/>
            <person name="de Vries R.P."/>
            <person name="Ferreira P."/>
            <person name="Findley K."/>
            <person name="Foster B."/>
            <person name="Gaskell J."/>
            <person name="Glotzer D."/>
            <person name="Gorecki P."/>
            <person name="Heitman J."/>
            <person name="Hesse C."/>
            <person name="Hori C."/>
            <person name="Igarashi K."/>
            <person name="Jurgens J.A."/>
            <person name="Kallen N."/>
            <person name="Kersten P."/>
            <person name="Kohler A."/>
            <person name="Kuees U."/>
            <person name="Kumar T.K.A."/>
            <person name="Kuo A."/>
            <person name="LaButti K."/>
            <person name="Larrondo L.F."/>
            <person name="Lindquist E."/>
            <person name="Ling A."/>
            <person name="Lombard V."/>
            <person name="Lucas S."/>
            <person name="Lundell T."/>
            <person name="Martin R."/>
            <person name="McLaughlin D.J."/>
            <person name="Morgenstern I."/>
            <person name="Morin E."/>
            <person name="Murat C."/>
            <person name="Nagy L.G."/>
            <person name="Nolan M."/>
            <person name="Ohm R.A."/>
            <person name="Patyshakuliyeva A."/>
            <person name="Rokas A."/>
            <person name="Ruiz-Duenas F.J."/>
            <person name="Sabat G."/>
            <person name="Salamov A."/>
            <person name="Samejima M."/>
            <person name="Schmutz J."/>
            <person name="Slot J.C."/>
            <person name="St John F."/>
            <person name="Stenlid J."/>
            <person name="Sun H."/>
            <person name="Sun S."/>
            <person name="Syed K."/>
            <person name="Tsang A."/>
            <person name="Wiebenga A."/>
            <person name="Young D."/>
            <person name="Pisabarro A."/>
            <person name="Eastwood D.C."/>
            <person name="Martin F."/>
            <person name="Cullen D."/>
            <person name="Grigoriev I.V."/>
            <person name="Hibbett D.S."/>
        </authorList>
    </citation>
    <scope>NUCLEOTIDE SEQUENCE</scope>
    <source>
        <strain evidence="4">FP-58527</strain>
    </source>
</reference>
<sequence length="310" mass="35015">MDAAQPAPNPERVQDPSSEICPDFSGPAYAAIRQRMVERAGMTEEEVTQALKDGWQAEHDQKVQRWEVQQQNALAAAEGARQRLQAEEDAQRAEEQRVLDEEKKALEKKKPKLARMVPNKRPAGLLHDRVSEYAREKLGKFGFIELDYFTAGAKKEATRYAKAVADDAVMLMRGEGESTINLVPAASGRAQKVRADKDLPFTEFLLAWQGFLAELETLPFWPELWIKQYAAFFFAIASHKDNQDPIGQAALMLYVDLVRHEWHRQAIAKSADDTVFDIGEFAPAEYDECRRVVQNKRGQEAIEVVSNGRA</sequence>
<keyword evidence="4" id="KW-1185">Reference proteome</keyword>
<dbReference type="AlphaFoldDB" id="S8G155"/>
<dbReference type="STRING" id="743788.S8G155"/>
<dbReference type="HOGENOM" id="CLU_052398_1_0_1"/>